<name>A0A8S1M2C4_9CILI</name>
<dbReference type="EMBL" id="CAJJDN010000025">
    <property type="protein sequence ID" value="CAD8069124.1"/>
    <property type="molecule type" value="Genomic_DNA"/>
</dbReference>
<protein>
    <submittedName>
        <fullName evidence="3">Uncharacterized protein</fullName>
    </submittedName>
</protein>
<organism evidence="3 4">
    <name type="scientific">Paramecium sonneborni</name>
    <dbReference type="NCBI Taxonomy" id="65129"/>
    <lineage>
        <taxon>Eukaryota</taxon>
        <taxon>Sar</taxon>
        <taxon>Alveolata</taxon>
        <taxon>Ciliophora</taxon>
        <taxon>Intramacronucleata</taxon>
        <taxon>Oligohymenophorea</taxon>
        <taxon>Peniculida</taxon>
        <taxon>Parameciidae</taxon>
        <taxon>Paramecium</taxon>
    </lineage>
</organism>
<dbReference type="AlphaFoldDB" id="A0A8S1M2C4"/>
<evidence type="ECO:0000313" key="3">
    <source>
        <dbReference type="EMBL" id="CAD8069124.1"/>
    </source>
</evidence>
<evidence type="ECO:0000313" key="4">
    <source>
        <dbReference type="Proteomes" id="UP000692954"/>
    </source>
</evidence>
<evidence type="ECO:0000256" key="1">
    <source>
        <dbReference type="SAM" id="MobiDB-lite"/>
    </source>
</evidence>
<reference evidence="3" key="1">
    <citation type="submission" date="2021-01" db="EMBL/GenBank/DDBJ databases">
        <authorList>
            <consortium name="Genoscope - CEA"/>
            <person name="William W."/>
        </authorList>
    </citation>
    <scope>NUCLEOTIDE SEQUENCE</scope>
</reference>
<sequence length="432" mass="50644">MQTKSIMDYEGKVFRCFAVYDCNKQQVLISIKRHCGNLFSETILQVQEYVKINLLDSQRNQFNIPGGQRCEWHGRLDEKKNCYFLMMTFPGSQQSLIQQSLLELQKIVFSISNYNNLNDTTFPNSKKQELYSKLDELEQKYIQNFGPEGQPDEIERGSQSQQKNKSNLQFLQSTPQISQIKNSGQQQKIQFQYRKNSVYRCFMIYNVVGNKTLFCLKRGSSKSYEETKGLLINQIKKQIFETTKFEIYTQGNQRSEWYGILDDKKSCYFLMMTFPSSTKKNVIEALEDLKKIFNQIPNYDIIQQDDLERRLKSDVLKQIDNLEIKYFNLNGNEGVPSDDEQSEIRRDFISSNCPQHSQKMNSQTAIKEHYSFNPPEIQESEKNLYEALEINLKREVEELDTFNPILKDAQNYIYVGIGITFFLLALLVILIT</sequence>
<proteinExistence type="predicted"/>
<evidence type="ECO:0000256" key="2">
    <source>
        <dbReference type="SAM" id="Phobius"/>
    </source>
</evidence>
<keyword evidence="2" id="KW-0812">Transmembrane</keyword>
<comment type="caution">
    <text evidence="3">The sequence shown here is derived from an EMBL/GenBank/DDBJ whole genome shotgun (WGS) entry which is preliminary data.</text>
</comment>
<feature type="region of interest" description="Disordered" evidence="1">
    <location>
        <begin position="145"/>
        <end position="165"/>
    </location>
</feature>
<gene>
    <name evidence="3" type="ORF">PSON_ATCC_30995.1.T0250091</name>
</gene>
<accession>A0A8S1M2C4</accession>
<keyword evidence="2" id="KW-1133">Transmembrane helix</keyword>
<keyword evidence="4" id="KW-1185">Reference proteome</keyword>
<feature type="transmembrane region" description="Helical" evidence="2">
    <location>
        <begin position="412"/>
        <end position="431"/>
    </location>
</feature>
<dbReference type="Proteomes" id="UP000692954">
    <property type="component" value="Unassembled WGS sequence"/>
</dbReference>
<keyword evidence="2" id="KW-0472">Membrane</keyword>